<feature type="compositionally biased region" description="Basic and acidic residues" evidence="13">
    <location>
        <begin position="407"/>
        <end position="418"/>
    </location>
</feature>
<feature type="region of interest" description="Disordered" evidence="13">
    <location>
        <begin position="167"/>
        <end position="186"/>
    </location>
</feature>
<feature type="compositionally biased region" description="Basic and acidic residues" evidence="13">
    <location>
        <begin position="260"/>
        <end position="293"/>
    </location>
</feature>
<evidence type="ECO:0000256" key="10">
    <source>
        <dbReference type="ARBA" id="ARBA00023242"/>
    </source>
</evidence>
<dbReference type="InterPro" id="IPR038330">
    <property type="entry name" value="TspO/MBR-related_sf"/>
</dbReference>
<dbReference type="PANTHER" id="PTHR23183:SF0">
    <property type="entry name" value="NUCLEOLAR PROTEIN 14"/>
    <property type="match status" value="1"/>
</dbReference>
<evidence type="ECO:0000256" key="8">
    <source>
        <dbReference type="ARBA" id="ARBA00022989"/>
    </source>
</evidence>
<dbReference type="Proteomes" id="UP000838756">
    <property type="component" value="Unassembled WGS sequence"/>
</dbReference>
<keyword evidence="6" id="KW-0698">rRNA processing</keyword>
<feature type="region of interest" description="Disordered" evidence="13">
    <location>
        <begin position="1"/>
        <end position="31"/>
    </location>
</feature>
<feature type="region of interest" description="Disordered" evidence="13">
    <location>
        <begin position="339"/>
        <end position="509"/>
    </location>
</feature>
<dbReference type="CDD" id="cd15904">
    <property type="entry name" value="TSPO_MBR"/>
    <property type="match status" value="1"/>
</dbReference>
<evidence type="ECO:0000256" key="5">
    <source>
        <dbReference type="ARBA" id="ARBA00022517"/>
    </source>
</evidence>
<feature type="compositionally biased region" description="Acidic residues" evidence="13">
    <location>
        <begin position="369"/>
        <end position="384"/>
    </location>
</feature>
<evidence type="ECO:0000313" key="15">
    <source>
        <dbReference type="Proteomes" id="UP000838756"/>
    </source>
</evidence>
<evidence type="ECO:0000313" key="14">
    <source>
        <dbReference type="EMBL" id="CAH2242084.1"/>
    </source>
</evidence>
<feature type="coiled-coil region" evidence="12">
    <location>
        <begin position="186"/>
        <end position="213"/>
    </location>
</feature>
<evidence type="ECO:0000256" key="1">
    <source>
        <dbReference type="ARBA" id="ARBA00004141"/>
    </source>
</evidence>
<feature type="compositionally biased region" description="Low complexity" evidence="13">
    <location>
        <begin position="436"/>
        <end position="445"/>
    </location>
</feature>
<evidence type="ECO:0000256" key="2">
    <source>
        <dbReference type="ARBA" id="ARBA00004604"/>
    </source>
</evidence>
<comment type="caution">
    <text evidence="14">The sequence shown here is derived from an EMBL/GenBank/DDBJ whole genome shotgun (WGS) entry which is preliminary data.</text>
</comment>
<feature type="compositionally biased region" description="Basic and acidic residues" evidence="13">
    <location>
        <begin position="473"/>
        <end position="490"/>
    </location>
</feature>
<evidence type="ECO:0000256" key="4">
    <source>
        <dbReference type="ARBA" id="ARBA00007524"/>
    </source>
</evidence>
<organism evidence="14 15">
    <name type="scientific">Pararge aegeria aegeria</name>
    <dbReference type="NCBI Taxonomy" id="348720"/>
    <lineage>
        <taxon>Eukaryota</taxon>
        <taxon>Metazoa</taxon>
        <taxon>Ecdysozoa</taxon>
        <taxon>Arthropoda</taxon>
        <taxon>Hexapoda</taxon>
        <taxon>Insecta</taxon>
        <taxon>Pterygota</taxon>
        <taxon>Neoptera</taxon>
        <taxon>Endopterygota</taxon>
        <taxon>Lepidoptera</taxon>
        <taxon>Glossata</taxon>
        <taxon>Ditrysia</taxon>
        <taxon>Papilionoidea</taxon>
        <taxon>Nymphalidae</taxon>
        <taxon>Satyrinae</taxon>
        <taxon>Satyrini</taxon>
        <taxon>Parargina</taxon>
        <taxon>Pararge</taxon>
    </lineage>
</organism>
<protein>
    <submittedName>
        <fullName evidence="14">Jg6616 protein</fullName>
    </submittedName>
</protein>
<keyword evidence="9" id="KW-0472">Membrane</keyword>
<evidence type="ECO:0000256" key="9">
    <source>
        <dbReference type="ARBA" id="ARBA00023136"/>
    </source>
</evidence>
<dbReference type="InterPro" id="IPR004307">
    <property type="entry name" value="TspO_MBR"/>
</dbReference>
<feature type="compositionally biased region" description="Basic and acidic residues" evidence="13">
    <location>
        <begin position="631"/>
        <end position="652"/>
    </location>
</feature>
<evidence type="ECO:0000256" key="7">
    <source>
        <dbReference type="ARBA" id="ARBA00022692"/>
    </source>
</evidence>
<gene>
    <name evidence="14" type="primary">jg6616</name>
    <name evidence="14" type="ORF">PAEG_LOCUS18441</name>
</gene>
<dbReference type="Gene3D" id="1.20.1260.100">
    <property type="entry name" value="TspO/MBR protein"/>
    <property type="match status" value="1"/>
</dbReference>
<keyword evidence="7" id="KW-0812">Transmembrane</keyword>
<feature type="compositionally biased region" description="Acidic residues" evidence="13">
    <location>
        <begin position="613"/>
        <end position="630"/>
    </location>
</feature>
<dbReference type="OrthoDB" id="441771at2759"/>
<evidence type="ECO:0000256" key="11">
    <source>
        <dbReference type="ARBA" id="ARBA00024695"/>
    </source>
</evidence>
<keyword evidence="10" id="KW-0539">Nucleus</keyword>
<accession>A0A8S4RY83</accession>
<keyword evidence="5" id="KW-0690">Ribosome biogenesis</keyword>
<dbReference type="GO" id="GO:0016020">
    <property type="term" value="C:membrane"/>
    <property type="evidence" value="ECO:0007669"/>
    <property type="project" value="UniProtKB-SubCell"/>
</dbReference>
<sequence length="1329" mass="152248">MAKVKNKRNAGMADKVQNKKKAQATKTTLNPFEVHINREKLKVLGKKSKHDRGLPGVSRAKAIQKRKETLGTEMKVMHKTNTFIDRRIGEKDNQISSEDRMVARFAAERAKQHNKKSIYNLADDEILTHRGQTLEQIEKFDDPRSSDDEDEEKRFGGLGDDFVSEGHFGGGVLSKSDSRDGAKSHKDLIEQLIAESKKRKAEKQKEKEQTLDLTEKLDSEWKDLKPVVFKCQKEKEETLIDKLLSKEEKGQDYDKMMRELRFEKRGTPSDGLLSKEKQDEEDRKKIEELERQRQQRMFSEEELAMPRSAPTSKHRSADDLDDNFVLDDEKDFMLAYDKDGKPLLPEHVLKDFSVPNAKKKFEDGISDSSDGEEETEEDSDDSDDELSKKAEVNEDDGDCDSSCDDSESPKEDPNEKKCKGSSIIADVSHQGDDNDSSSSNESGENISEDVKNKVNIKRSGSESQSEPPDDEMDTKQNIKADNAVKVRIENNRNPSVSDKLEKDTPSRNEKVLNLKRKQLDKDMECVAKDETNYNDRTSDMKKPKVSVNINPKDDDNIVLKKETFYEKQMKIEKNSTKFLDSFNESSKNLEDDVNCKTKIGTIFSNRDQKSSVDDNDDDDNDDDDDDDDDDHSQSSEEHKSDTDQFKDLKESDVSNDELEDCCERIGSFFDFRSAEGDNLKELLTGKTPSQQSAALDKLIKSYNPSLGEANKEHLSRLYAHLLQYTHDLFSNLNTESDIIKSFLVFDKIVPYFYDLIHVNKVSTKKFIVELLKEKYDQFKRKPKRVPNLDTLVFFKLVSLLYPTSDFRHPVTTPSLIFMTEILAFSRFRDAYSVSRGFFIVSIILEYTVMSKRFVPEALNFLRGIFYLCANTSVLNPVQVVPPFRLHRDVKILNLEHDCTKMAVEEKMAGKDLLLTDIDDSYKIRCLLTSTLMLKEFFDNYNDFEALAAIFEPHIQLLGRVDLELYPVKVERKVSEILQYMKQTLEVKTYTQMAKEKVRPKALRLYEPDIQEVFTGSKSSRMSRENADRARLEGKYKKEMKGALREIRRDKAYIASVKIRQKIHGDNIRKEKVKQIYKDASIQQGELNKLKRLTSCLTGDITMANWAAIGSIVLPNTGGWLNGIYFAGQIRKDNEKTWYDDLKKPSWTPPKWVFGPAWTVLYCGMGYASYLVYEECGGFTAEYAMYALVRWELQGKDSLSVEDLANLYIGDILRFTKETGTLIVATTENGSWKGILDPCGANQKQRCKELRSRPRYINHVGIQILTVPRGSMVERQLVRSCCHISPGWPTRAPSHTTCGGTTPRLRTRSNKRAVHRIVNAQKPSPLQLNT</sequence>
<comment type="subcellular location">
    <subcellularLocation>
        <location evidence="1">Membrane</location>
        <topology evidence="1">Multi-pass membrane protein</topology>
    </subcellularLocation>
    <subcellularLocation>
        <location evidence="2">Nucleus</location>
        <location evidence="2">Nucleolus</location>
    </subcellularLocation>
</comment>
<proteinExistence type="inferred from homology"/>
<keyword evidence="8" id="KW-1133">Transmembrane helix</keyword>
<evidence type="ECO:0000256" key="13">
    <source>
        <dbReference type="SAM" id="MobiDB-lite"/>
    </source>
</evidence>
<evidence type="ECO:0000256" key="3">
    <source>
        <dbReference type="ARBA" id="ARBA00007466"/>
    </source>
</evidence>
<keyword evidence="15" id="KW-1185">Reference proteome</keyword>
<comment type="similarity">
    <text evidence="4">Belongs to the TspO/BZRP family.</text>
</comment>
<feature type="region of interest" description="Disordered" evidence="13">
    <location>
        <begin position="526"/>
        <end position="552"/>
    </location>
</feature>
<evidence type="ECO:0000256" key="12">
    <source>
        <dbReference type="SAM" id="Coils"/>
    </source>
</evidence>
<dbReference type="GO" id="GO:0030490">
    <property type="term" value="P:maturation of SSU-rRNA"/>
    <property type="evidence" value="ECO:0007669"/>
    <property type="project" value="TreeGrafter"/>
</dbReference>
<evidence type="ECO:0000256" key="6">
    <source>
        <dbReference type="ARBA" id="ARBA00022552"/>
    </source>
</evidence>
<reference evidence="14" key="1">
    <citation type="submission" date="2022-03" db="EMBL/GenBank/DDBJ databases">
        <authorList>
            <person name="Lindestad O."/>
        </authorList>
    </citation>
    <scope>NUCLEOTIDE SEQUENCE</scope>
</reference>
<dbReference type="GO" id="GO:0032040">
    <property type="term" value="C:small-subunit processome"/>
    <property type="evidence" value="ECO:0007669"/>
    <property type="project" value="InterPro"/>
</dbReference>
<feature type="compositionally biased region" description="Basic and acidic residues" evidence="13">
    <location>
        <begin position="137"/>
        <end position="146"/>
    </location>
</feature>
<keyword evidence="12" id="KW-0175">Coiled coil</keyword>
<dbReference type="Pfam" id="PF03073">
    <property type="entry name" value="TspO_MBR"/>
    <property type="match status" value="1"/>
</dbReference>
<feature type="compositionally biased region" description="Basic and acidic residues" evidence="13">
    <location>
        <begin position="526"/>
        <end position="542"/>
    </location>
</feature>
<feature type="compositionally biased region" description="Acidic residues" evidence="13">
    <location>
        <begin position="393"/>
        <end position="406"/>
    </location>
</feature>
<name>A0A8S4RY83_9NEOP</name>
<feature type="compositionally biased region" description="Basic and acidic residues" evidence="13">
    <location>
        <begin position="498"/>
        <end position="509"/>
    </location>
</feature>
<comment type="similarity">
    <text evidence="3">Belongs to the NOP14 family.</text>
</comment>
<feature type="region of interest" description="Disordered" evidence="13">
    <location>
        <begin position="137"/>
        <end position="160"/>
    </location>
</feature>
<dbReference type="InterPro" id="IPR007276">
    <property type="entry name" value="Nop14"/>
</dbReference>
<feature type="region of interest" description="Disordered" evidence="13">
    <location>
        <begin position="606"/>
        <end position="652"/>
    </location>
</feature>
<dbReference type="EMBL" id="CAKXAJ010025619">
    <property type="protein sequence ID" value="CAH2242084.1"/>
    <property type="molecule type" value="Genomic_DNA"/>
</dbReference>
<comment type="function">
    <text evidence="11">Involved in nucleolar processing of pre-18S ribosomal RNA. Has a role in the nuclear export of 40S pre-ribosomal subunit to the cytoplasm.</text>
</comment>
<feature type="region of interest" description="Disordered" evidence="13">
    <location>
        <begin position="260"/>
        <end position="324"/>
    </location>
</feature>
<dbReference type="PANTHER" id="PTHR23183">
    <property type="entry name" value="NOP14"/>
    <property type="match status" value="1"/>
</dbReference>
<feature type="compositionally biased region" description="Basic and acidic residues" evidence="13">
    <location>
        <begin position="176"/>
        <end position="186"/>
    </location>
</feature>
<dbReference type="GO" id="GO:0030692">
    <property type="term" value="C:Noc4p-Nop14p complex"/>
    <property type="evidence" value="ECO:0007669"/>
    <property type="project" value="TreeGrafter"/>
</dbReference>
<dbReference type="Pfam" id="PF04147">
    <property type="entry name" value="Nop14"/>
    <property type="match status" value="2"/>
</dbReference>